<gene>
    <name evidence="1" type="ORF">E2L05_14995</name>
</gene>
<reference evidence="1 2" key="1">
    <citation type="submission" date="2019-03" db="EMBL/GenBank/DDBJ databases">
        <title>Rhodobacteraceae bacterium SM1902, a new member of the family Rhodobacteraceae isolated from Yantai.</title>
        <authorList>
            <person name="Sun Y."/>
        </authorList>
    </citation>
    <scope>NUCLEOTIDE SEQUENCE [LARGE SCALE GENOMIC DNA]</scope>
    <source>
        <strain evidence="1 2">SM1902</strain>
    </source>
</reference>
<name>A0A4R6ATY2_9RHOB</name>
<accession>A0A4R6ATY2</accession>
<keyword evidence="2" id="KW-1185">Reference proteome</keyword>
<dbReference type="AlphaFoldDB" id="A0A4R6ATY2"/>
<sequence>MSHGACDRSHLICISRRPAPSSLYPARQSSAHPHRYGLGMVRTSRTSSAGQDARGRDVAFEAEDLRVPRVVLRNIASTRAGSVSTPARLGETRTRMVAAA</sequence>
<comment type="caution">
    <text evidence="1">The sequence shown here is derived from an EMBL/GenBank/DDBJ whole genome shotgun (WGS) entry which is preliminary data.</text>
</comment>
<dbReference type="EMBL" id="SMZO01000041">
    <property type="protein sequence ID" value="TDL85646.1"/>
    <property type="molecule type" value="Genomic_DNA"/>
</dbReference>
<evidence type="ECO:0000313" key="1">
    <source>
        <dbReference type="EMBL" id="TDL85646.1"/>
    </source>
</evidence>
<organism evidence="1 2">
    <name type="scientific">Meridianimarinicoccus aquatilis</name>
    <dbReference type="NCBI Taxonomy" id="2552766"/>
    <lineage>
        <taxon>Bacteria</taxon>
        <taxon>Pseudomonadati</taxon>
        <taxon>Pseudomonadota</taxon>
        <taxon>Alphaproteobacteria</taxon>
        <taxon>Rhodobacterales</taxon>
        <taxon>Paracoccaceae</taxon>
        <taxon>Meridianimarinicoccus</taxon>
    </lineage>
</organism>
<evidence type="ECO:0000313" key="2">
    <source>
        <dbReference type="Proteomes" id="UP000294562"/>
    </source>
</evidence>
<dbReference type="Proteomes" id="UP000294562">
    <property type="component" value="Unassembled WGS sequence"/>
</dbReference>
<dbReference type="OrthoDB" id="7744716at2"/>
<protein>
    <submittedName>
        <fullName evidence="1">Uncharacterized protein</fullName>
    </submittedName>
</protein>
<proteinExistence type="predicted"/>